<dbReference type="InterPro" id="IPR036457">
    <property type="entry name" value="PPM-type-like_dom_sf"/>
</dbReference>
<dbReference type="STRING" id="234267.Acid_5974"/>
<dbReference type="KEGG" id="sus:Acid_5974"/>
<dbReference type="InterPro" id="IPR052016">
    <property type="entry name" value="Bact_Sigma-Reg"/>
</dbReference>
<keyword evidence="1" id="KW-0378">Hydrolase</keyword>
<dbReference type="Pfam" id="PF07228">
    <property type="entry name" value="SpoIIE"/>
    <property type="match status" value="1"/>
</dbReference>
<evidence type="ECO:0000259" key="2">
    <source>
        <dbReference type="SMART" id="SM00331"/>
    </source>
</evidence>
<dbReference type="SMART" id="SM00331">
    <property type="entry name" value="PP2C_SIG"/>
    <property type="match status" value="1"/>
</dbReference>
<feature type="domain" description="PPM-type phosphatase" evidence="2">
    <location>
        <begin position="86"/>
        <end position="306"/>
    </location>
</feature>
<dbReference type="HOGENOM" id="CLU_000445_43_1_0"/>
<organism evidence="3">
    <name type="scientific">Solibacter usitatus (strain Ellin6076)</name>
    <dbReference type="NCBI Taxonomy" id="234267"/>
    <lineage>
        <taxon>Bacteria</taxon>
        <taxon>Pseudomonadati</taxon>
        <taxon>Acidobacteriota</taxon>
        <taxon>Terriglobia</taxon>
        <taxon>Bryobacterales</taxon>
        <taxon>Solibacteraceae</taxon>
        <taxon>Candidatus Solibacter</taxon>
    </lineage>
</organism>
<dbReference type="SUPFAM" id="SSF81606">
    <property type="entry name" value="PP2C-like"/>
    <property type="match status" value="1"/>
</dbReference>
<dbReference type="GO" id="GO:0016791">
    <property type="term" value="F:phosphatase activity"/>
    <property type="evidence" value="ECO:0007669"/>
    <property type="project" value="TreeGrafter"/>
</dbReference>
<dbReference type="InParanoid" id="Q01TV5"/>
<evidence type="ECO:0000313" key="3">
    <source>
        <dbReference type="EMBL" id="ABJ86915.1"/>
    </source>
</evidence>
<dbReference type="InterPro" id="IPR001932">
    <property type="entry name" value="PPM-type_phosphatase-like_dom"/>
</dbReference>
<reference evidence="3" key="1">
    <citation type="submission" date="2006-10" db="EMBL/GenBank/DDBJ databases">
        <title>Complete sequence of Solibacter usitatus Ellin6076.</title>
        <authorList>
            <consortium name="US DOE Joint Genome Institute"/>
            <person name="Copeland A."/>
            <person name="Lucas S."/>
            <person name="Lapidus A."/>
            <person name="Barry K."/>
            <person name="Detter J.C."/>
            <person name="Glavina del Rio T."/>
            <person name="Hammon N."/>
            <person name="Israni S."/>
            <person name="Dalin E."/>
            <person name="Tice H."/>
            <person name="Pitluck S."/>
            <person name="Thompson L.S."/>
            <person name="Brettin T."/>
            <person name="Bruce D."/>
            <person name="Han C."/>
            <person name="Tapia R."/>
            <person name="Gilna P."/>
            <person name="Schmutz J."/>
            <person name="Larimer F."/>
            <person name="Land M."/>
            <person name="Hauser L."/>
            <person name="Kyrpides N."/>
            <person name="Mikhailova N."/>
            <person name="Janssen P.H."/>
            <person name="Kuske C.R."/>
            <person name="Richardson P."/>
        </authorList>
    </citation>
    <scope>NUCLEOTIDE SEQUENCE</scope>
    <source>
        <strain evidence="3">Ellin6076</strain>
    </source>
</reference>
<sequence length="327" mass="35989">MFVKSCAFFAIHLVSNNEARLISMTRISSVPTGNFYAADCAALATENDRLIAALAAEAAERQKFYTELELARTVQERIFPTVRPVIPGLDYFADWRPAREVSGDYIDYFEMNNGNLGLALGDVSGKGAPAALLTSSLHSMIRALRLAESSSLRMLVRTIDKLFAEICPDNCYATLFVSEYDPESGQLRYVNAGHEPPFILRRQGNHFQTVFLESGGPVIGMLRDASYREGVVTLHPGDVLVAYTDGVYESANASGEEWGWPRFQETVEACADEPARDIVEGVLQCADAFSCGAPQRDDVTLWVGRVQEAVAESPRWRMESVAELVAA</sequence>
<dbReference type="PANTHER" id="PTHR43156:SF2">
    <property type="entry name" value="STAGE II SPORULATION PROTEIN E"/>
    <property type="match status" value="1"/>
</dbReference>
<accession>Q01TV5</accession>
<dbReference type="EMBL" id="CP000473">
    <property type="protein sequence ID" value="ABJ86915.1"/>
    <property type="molecule type" value="Genomic_DNA"/>
</dbReference>
<dbReference type="eggNOG" id="COG2208">
    <property type="taxonomic scope" value="Bacteria"/>
</dbReference>
<dbReference type="FunCoup" id="Q01TV5">
    <property type="interactions" value="22"/>
</dbReference>
<gene>
    <name evidence="3" type="ordered locus">Acid_5974</name>
</gene>
<name>Q01TV5_SOLUE</name>
<dbReference type="Gene3D" id="3.60.40.10">
    <property type="entry name" value="PPM-type phosphatase domain"/>
    <property type="match status" value="1"/>
</dbReference>
<protein>
    <submittedName>
        <fullName evidence="3">Serine phosphatase</fullName>
    </submittedName>
</protein>
<proteinExistence type="predicted"/>
<dbReference type="PANTHER" id="PTHR43156">
    <property type="entry name" value="STAGE II SPORULATION PROTEIN E-RELATED"/>
    <property type="match status" value="1"/>
</dbReference>
<dbReference type="AlphaFoldDB" id="Q01TV5"/>
<evidence type="ECO:0000256" key="1">
    <source>
        <dbReference type="ARBA" id="ARBA00022801"/>
    </source>
</evidence>